<dbReference type="EMBL" id="CP011125">
    <property type="protein sequence ID" value="AKF10392.1"/>
    <property type="molecule type" value="Genomic_DNA"/>
</dbReference>
<evidence type="ECO:0000313" key="4">
    <source>
        <dbReference type="Proteomes" id="UP000034883"/>
    </source>
</evidence>
<dbReference type="Gene3D" id="1.20.1050.10">
    <property type="match status" value="1"/>
</dbReference>
<dbReference type="Pfam" id="PF13410">
    <property type="entry name" value="GST_C_2"/>
    <property type="match status" value="1"/>
</dbReference>
<dbReference type="InterPro" id="IPR036282">
    <property type="entry name" value="Glutathione-S-Trfase_C_sf"/>
</dbReference>
<gene>
    <name evidence="3" type="ORF">DB32_007541</name>
</gene>
<dbReference type="Proteomes" id="UP000034883">
    <property type="component" value="Chromosome"/>
</dbReference>
<keyword evidence="4" id="KW-1185">Reference proteome</keyword>
<dbReference type="PANTHER" id="PTHR44051">
    <property type="entry name" value="GLUTATHIONE S-TRANSFERASE-RELATED"/>
    <property type="match status" value="1"/>
</dbReference>
<dbReference type="SFLD" id="SFLDG01150">
    <property type="entry name" value="Main.1:_Beta-like"/>
    <property type="match status" value="1"/>
</dbReference>
<dbReference type="KEGG" id="samy:DB32_007541"/>
<proteinExistence type="predicted"/>
<dbReference type="AlphaFoldDB" id="A0A0F6W8W4"/>
<reference evidence="3 4" key="1">
    <citation type="submission" date="2015-03" db="EMBL/GenBank/DDBJ databases">
        <title>Genome assembly of Sandaracinus amylolyticus DSM 53668.</title>
        <authorList>
            <person name="Sharma G."/>
            <person name="Subramanian S."/>
        </authorList>
    </citation>
    <scope>NUCLEOTIDE SEQUENCE [LARGE SCALE GENOMIC DNA]</scope>
    <source>
        <strain evidence="3 4">DSM 53668</strain>
    </source>
</reference>
<dbReference type="CDD" id="cd03046">
    <property type="entry name" value="GST_N_GTT1_like"/>
    <property type="match status" value="1"/>
</dbReference>
<organism evidence="3 4">
    <name type="scientific">Sandaracinus amylolyticus</name>
    <dbReference type="NCBI Taxonomy" id="927083"/>
    <lineage>
        <taxon>Bacteria</taxon>
        <taxon>Pseudomonadati</taxon>
        <taxon>Myxococcota</taxon>
        <taxon>Polyangia</taxon>
        <taxon>Polyangiales</taxon>
        <taxon>Sandaracinaceae</taxon>
        <taxon>Sandaracinus</taxon>
    </lineage>
</organism>
<evidence type="ECO:0000259" key="2">
    <source>
        <dbReference type="PROSITE" id="PS50405"/>
    </source>
</evidence>
<dbReference type="SFLD" id="SFLDG00358">
    <property type="entry name" value="Main_(cytGST)"/>
    <property type="match status" value="1"/>
</dbReference>
<dbReference type="InterPro" id="IPR010987">
    <property type="entry name" value="Glutathione-S-Trfase_C-like"/>
</dbReference>
<feature type="domain" description="GST C-terminal" evidence="2">
    <location>
        <begin position="63"/>
        <end position="202"/>
    </location>
</feature>
<dbReference type="RefSeq" id="WP_053237361.1">
    <property type="nucleotide sequence ID" value="NZ_CP011125.1"/>
</dbReference>
<dbReference type="CDD" id="cd03207">
    <property type="entry name" value="GST_C_8"/>
    <property type="match status" value="1"/>
</dbReference>
<dbReference type="PROSITE" id="PS50405">
    <property type="entry name" value="GST_CTER"/>
    <property type="match status" value="1"/>
</dbReference>
<dbReference type="STRING" id="927083.DB32_007541"/>
<dbReference type="InterPro" id="IPR040079">
    <property type="entry name" value="Glutathione_S-Trfase"/>
</dbReference>
<evidence type="ECO:0000313" key="3">
    <source>
        <dbReference type="EMBL" id="AKF10392.1"/>
    </source>
</evidence>
<dbReference type="SFLD" id="SFLDS00019">
    <property type="entry name" value="Glutathione_Transferase_(cytos"/>
    <property type="match status" value="1"/>
</dbReference>
<feature type="domain" description="GST N-terminal" evidence="1">
    <location>
        <begin position="1"/>
        <end position="80"/>
    </location>
</feature>
<protein>
    <submittedName>
        <fullName evidence="3">Glutathione S-transferase</fullName>
    </submittedName>
</protein>
<sequence>MIKLFHAPYSRSSSTVWLLEELGVPYQLDVVPIRATGGAPEGYREIQAHKKVPAVVLDGVTITERAAIALHLAESFPETGLAPRFGDPRRAAFLSWLVYSDAVLDPAITARLSDWSYVPLGVSFGTLDDAVRHVDRALSASPYLVGDRFTAADVQIGAMLHYAVSIVEAITPTPAMHAYLERVRARPAFQRREQIDRELAGA</sequence>
<dbReference type="Pfam" id="PF13409">
    <property type="entry name" value="GST_N_2"/>
    <property type="match status" value="1"/>
</dbReference>
<dbReference type="OrthoDB" id="5740960at2"/>
<accession>A0A0F6W8W4</accession>
<evidence type="ECO:0000259" key="1">
    <source>
        <dbReference type="PROSITE" id="PS50404"/>
    </source>
</evidence>
<dbReference type="InterPro" id="IPR004045">
    <property type="entry name" value="Glutathione_S-Trfase_N"/>
</dbReference>
<dbReference type="GO" id="GO:0016740">
    <property type="term" value="F:transferase activity"/>
    <property type="evidence" value="ECO:0007669"/>
    <property type="project" value="UniProtKB-KW"/>
</dbReference>
<dbReference type="SUPFAM" id="SSF47616">
    <property type="entry name" value="GST C-terminal domain-like"/>
    <property type="match status" value="1"/>
</dbReference>
<dbReference type="SUPFAM" id="SSF52833">
    <property type="entry name" value="Thioredoxin-like"/>
    <property type="match status" value="1"/>
</dbReference>
<dbReference type="InterPro" id="IPR036249">
    <property type="entry name" value="Thioredoxin-like_sf"/>
</dbReference>
<dbReference type="Gene3D" id="3.40.30.10">
    <property type="entry name" value="Glutaredoxin"/>
    <property type="match status" value="1"/>
</dbReference>
<dbReference type="PROSITE" id="PS50404">
    <property type="entry name" value="GST_NTER"/>
    <property type="match status" value="1"/>
</dbReference>
<dbReference type="PANTHER" id="PTHR44051:SF8">
    <property type="entry name" value="GLUTATHIONE S-TRANSFERASE GSTA"/>
    <property type="match status" value="1"/>
</dbReference>
<keyword evidence="3" id="KW-0808">Transferase</keyword>
<name>A0A0F6W8W4_9BACT</name>